<dbReference type="AlphaFoldDB" id="X1S161"/>
<name>X1S161_9ZZZZ</name>
<evidence type="ECO:0000313" key="1">
    <source>
        <dbReference type="EMBL" id="GAI86618.1"/>
    </source>
</evidence>
<comment type="caution">
    <text evidence="1">The sequence shown here is derived from an EMBL/GenBank/DDBJ whole genome shotgun (WGS) entry which is preliminary data.</text>
</comment>
<organism evidence="1">
    <name type="scientific">marine sediment metagenome</name>
    <dbReference type="NCBI Taxonomy" id="412755"/>
    <lineage>
        <taxon>unclassified sequences</taxon>
        <taxon>metagenomes</taxon>
        <taxon>ecological metagenomes</taxon>
    </lineage>
</organism>
<sequence>MKISILTPDLSSNNLGRAYILAKILQRRYDVEIVGPMFGEGIWEPFTNDKKIQYKSVKFYNKFISIPKLKELYSKINGDVIYAIKPLFNSFTIGLIKKFFTKKPLILDIDDWELGFFIDSYKSKRFTDKIFYILKEPFRFFLKSYESFLWKIINEKLVRFADEIIDSMDKEKKVRVFITNSHSNNRGDEAAQRCMIESIKKSFPQAEIIVATNNPYGLDLKDTAKKIKFIY</sequence>
<reference evidence="1" key="1">
    <citation type="journal article" date="2014" name="Front. Microbiol.">
        <title>High frequency of phylogenetically diverse reductive dehalogenase-homologous genes in deep subseafloor sedimentary metagenomes.</title>
        <authorList>
            <person name="Kawai M."/>
            <person name="Futagami T."/>
            <person name="Toyoda A."/>
            <person name="Takaki Y."/>
            <person name="Nishi S."/>
            <person name="Hori S."/>
            <person name="Arai W."/>
            <person name="Tsubouchi T."/>
            <person name="Morono Y."/>
            <person name="Uchiyama I."/>
            <person name="Ito T."/>
            <person name="Fujiyama A."/>
            <person name="Inagaki F."/>
            <person name="Takami H."/>
        </authorList>
    </citation>
    <scope>NUCLEOTIDE SEQUENCE</scope>
    <source>
        <strain evidence="1">Expedition CK06-06</strain>
    </source>
</reference>
<proteinExistence type="predicted"/>
<gene>
    <name evidence="1" type="ORF">S12H4_17710</name>
</gene>
<accession>X1S161</accession>
<evidence type="ECO:0008006" key="2">
    <source>
        <dbReference type="Google" id="ProtNLM"/>
    </source>
</evidence>
<protein>
    <recommendedName>
        <fullName evidence="2">Glycosyltransferase subfamily 4-like N-terminal domain-containing protein</fullName>
    </recommendedName>
</protein>
<dbReference type="EMBL" id="BARW01008684">
    <property type="protein sequence ID" value="GAI86618.1"/>
    <property type="molecule type" value="Genomic_DNA"/>
</dbReference>